<evidence type="ECO:0000313" key="3">
    <source>
        <dbReference type="EMBL" id="CAF9922128.1"/>
    </source>
</evidence>
<feature type="domain" description="2EXR" evidence="2">
    <location>
        <begin position="31"/>
        <end position="87"/>
    </location>
</feature>
<dbReference type="Pfam" id="PF20150">
    <property type="entry name" value="2EXR"/>
    <property type="match status" value="1"/>
</dbReference>
<evidence type="ECO:0000259" key="2">
    <source>
        <dbReference type="Pfam" id="PF20150"/>
    </source>
</evidence>
<gene>
    <name evidence="3" type="ORF">IMSHALPRED_005356</name>
</gene>
<dbReference type="InterPro" id="IPR038883">
    <property type="entry name" value="AN11006-like"/>
</dbReference>
<accession>A0A8H3FCY4</accession>
<keyword evidence="4" id="KW-1185">Reference proteome</keyword>
<evidence type="ECO:0000256" key="1">
    <source>
        <dbReference type="SAM" id="MobiDB-lite"/>
    </source>
</evidence>
<comment type="caution">
    <text evidence="3">The sequence shown here is derived from an EMBL/GenBank/DDBJ whole genome shotgun (WGS) entry which is preliminary data.</text>
</comment>
<evidence type="ECO:0000313" key="4">
    <source>
        <dbReference type="Proteomes" id="UP000664534"/>
    </source>
</evidence>
<dbReference type="EMBL" id="CAJPDT010000029">
    <property type="protein sequence ID" value="CAF9922128.1"/>
    <property type="molecule type" value="Genomic_DNA"/>
</dbReference>
<sequence length="351" mass="40092">MFPLQRISHCSRQSEPDDILPLPPPAPPRSRFESLPTELRLEIYSLLLDGKPEYCHLEKPDSGRSYSTPTLHPAILAVNRSISAEAYPILYGENKYLFLGTTDFAVCSNLLDQHLSHRVGLPQRRKPSLLPEHSRLLIKHVAVAPLELERNDWVGRLLQLASTITTLEFDYWIDSYCDYSQYPYVLRTFTSKPTLNASIPAIKSLVTASTQSFRLGVRRRYPVELSSMQLANVNLKGLDNVREKCLIVHKALKFMIEIIGHHPTVPKSITPIGQEMVSVENRVFLHRDLADFWPSDEFTVPAEMKVWIPTDTNGQIVEIGQDRKSITWRRTGTPHFKNNMSYGYWGGLPSW</sequence>
<dbReference type="Proteomes" id="UP000664534">
    <property type="component" value="Unassembled WGS sequence"/>
</dbReference>
<dbReference type="AlphaFoldDB" id="A0A8H3FCY4"/>
<name>A0A8H3FCY4_9LECA</name>
<dbReference type="OrthoDB" id="2951834at2759"/>
<dbReference type="PANTHER" id="PTHR42085:SF2">
    <property type="entry name" value="F-BOX DOMAIN-CONTAINING PROTEIN"/>
    <property type="match status" value="1"/>
</dbReference>
<feature type="region of interest" description="Disordered" evidence="1">
    <location>
        <begin position="1"/>
        <end position="31"/>
    </location>
</feature>
<protein>
    <recommendedName>
        <fullName evidence="2">2EXR domain-containing protein</fullName>
    </recommendedName>
</protein>
<reference evidence="3" key="1">
    <citation type="submission" date="2021-03" db="EMBL/GenBank/DDBJ databases">
        <authorList>
            <person name="Tagirdzhanova G."/>
        </authorList>
    </citation>
    <scope>NUCLEOTIDE SEQUENCE</scope>
</reference>
<organism evidence="3 4">
    <name type="scientific">Imshaugia aleurites</name>
    <dbReference type="NCBI Taxonomy" id="172621"/>
    <lineage>
        <taxon>Eukaryota</taxon>
        <taxon>Fungi</taxon>
        <taxon>Dikarya</taxon>
        <taxon>Ascomycota</taxon>
        <taxon>Pezizomycotina</taxon>
        <taxon>Lecanoromycetes</taxon>
        <taxon>OSLEUM clade</taxon>
        <taxon>Lecanoromycetidae</taxon>
        <taxon>Lecanorales</taxon>
        <taxon>Lecanorineae</taxon>
        <taxon>Parmeliaceae</taxon>
        <taxon>Imshaugia</taxon>
    </lineage>
</organism>
<dbReference type="PANTHER" id="PTHR42085">
    <property type="entry name" value="F-BOX DOMAIN-CONTAINING PROTEIN"/>
    <property type="match status" value="1"/>
</dbReference>
<proteinExistence type="predicted"/>
<dbReference type="InterPro" id="IPR045518">
    <property type="entry name" value="2EXR"/>
</dbReference>